<dbReference type="Gene3D" id="3.40.630.30">
    <property type="match status" value="1"/>
</dbReference>
<name>A0A5E4LPS9_9ARCH</name>
<dbReference type="GO" id="GO:0016747">
    <property type="term" value="F:acyltransferase activity, transferring groups other than amino-acyl groups"/>
    <property type="evidence" value="ECO:0007669"/>
    <property type="project" value="InterPro"/>
</dbReference>
<gene>
    <name evidence="4" type="ORF">LFW2832_00691</name>
</gene>
<dbReference type="CDD" id="cd04301">
    <property type="entry name" value="NAT_SF"/>
    <property type="match status" value="1"/>
</dbReference>
<proteinExistence type="predicted"/>
<dbReference type="PROSITE" id="PS51186">
    <property type="entry name" value="GNAT"/>
    <property type="match status" value="1"/>
</dbReference>
<dbReference type="InterPro" id="IPR016181">
    <property type="entry name" value="Acyl_CoA_acyltransferase"/>
</dbReference>
<dbReference type="InterPro" id="IPR051556">
    <property type="entry name" value="N-term/lysine_N-AcTrnsfr"/>
</dbReference>
<dbReference type="AlphaFoldDB" id="A0A5E4LPS9"/>
<sequence length="129" mass="14673">MITVRTVKHSEMETAKNFIRQVFPNAMVQITDDDTILIAEYDNRPIGFAHIVEESDRIILQGIGVDNSMRGQGIGTILLEHILDMFAEGDRPIYLKVKVMNPAIDLYSRYGFFLKKFGDSHVLVKKTNS</sequence>
<organism evidence="4 5">
    <name type="scientific">Candidatus Bilamarchaeum dharawalense</name>
    <dbReference type="NCBI Taxonomy" id="2885759"/>
    <lineage>
        <taxon>Archaea</taxon>
        <taxon>Candidatus Micrarchaeota</taxon>
        <taxon>Candidatus Micrarchaeia</taxon>
        <taxon>Candidatus Anstonellales</taxon>
        <taxon>Candidatus Bilamarchaeaceae</taxon>
        <taxon>Candidatus Bilamarchaeum</taxon>
    </lineage>
</organism>
<evidence type="ECO:0000256" key="1">
    <source>
        <dbReference type="ARBA" id="ARBA00022679"/>
    </source>
</evidence>
<dbReference type="SUPFAM" id="SSF55729">
    <property type="entry name" value="Acyl-CoA N-acyltransferases (Nat)"/>
    <property type="match status" value="1"/>
</dbReference>
<protein>
    <submittedName>
        <fullName evidence="4">Acetyltransferase (GNAT) family protein</fullName>
    </submittedName>
</protein>
<evidence type="ECO:0000259" key="3">
    <source>
        <dbReference type="PROSITE" id="PS51186"/>
    </source>
</evidence>
<dbReference type="Proteomes" id="UP000789941">
    <property type="component" value="Unassembled WGS sequence"/>
</dbReference>
<keyword evidence="2" id="KW-0012">Acyltransferase</keyword>
<evidence type="ECO:0000256" key="2">
    <source>
        <dbReference type="ARBA" id="ARBA00023315"/>
    </source>
</evidence>
<dbReference type="Pfam" id="PF00583">
    <property type="entry name" value="Acetyltransf_1"/>
    <property type="match status" value="1"/>
</dbReference>
<feature type="domain" description="N-acetyltransferase" evidence="3">
    <location>
        <begin position="2"/>
        <end position="129"/>
    </location>
</feature>
<reference evidence="4 5" key="1">
    <citation type="submission" date="2019-08" db="EMBL/GenBank/DDBJ databases">
        <authorList>
            <person name="Vazquez-Campos X."/>
        </authorList>
    </citation>
    <scope>NUCLEOTIDE SEQUENCE [LARGE SCALE GENOMIC DNA]</scope>
    <source>
        <strain evidence="4">LFW-283_2</strain>
    </source>
</reference>
<evidence type="ECO:0000313" key="4">
    <source>
        <dbReference type="EMBL" id="VVC04030.1"/>
    </source>
</evidence>
<accession>A0A5E4LPS9</accession>
<evidence type="ECO:0000313" key="5">
    <source>
        <dbReference type="Proteomes" id="UP000789941"/>
    </source>
</evidence>
<dbReference type="PANTHER" id="PTHR42919">
    <property type="entry name" value="N-ALPHA-ACETYLTRANSFERASE"/>
    <property type="match status" value="1"/>
</dbReference>
<comment type="caution">
    <text evidence="4">The sequence shown here is derived from an EMBL/GenBank/DDBJ whole genome shotgun (WGS) entry which is preliminary data.</text>
</comment>
<dbReference type="InterPro" id="IPR000182">
    <property type="entry name" value="GNAT_dom"/>
</dbReference>
<dbReference type="EMBL" id="CABMJJ010000009">
    <property type="protein sequence ID" value="VVC04030.1"/>
    <property type="molecule type" value="Genomic_DNA"/>
</dbReference>
<dbReference type="PANTHER" id="PTHR42919:SF8">
    <property type="entry name" value="N-ALPHA-ACETYLTRANSFERASE 50"/>
    <property type="match status" value="1"/>
</dbReference>
<keyword evidence="1" id="KW-0808">Transferase</keyword>